<keyword evidence="2" id="KW-1185">Reference proteome</keyword>
<reference evidence="1" key="1">
    <citation type="submission" date="2021-02" db="EMBL/GenBank/DDBJ databases">
        <authorList>
            <person name="Bekaert M."/>
        </authorList>
    </citation>
    <scope>NUCLEOTIDE SEQUENCE</scope>
    <source>
        <strain evidence="1">IoA-00</strain>
    </source>
</reference>
<dbReference type="EMBL" id="HG994592">
    <property type="protein sequence ID" value="CAF2827927.1"/>
    <property type="molecule type" value="Genomic_DNA"/>
</dbReference>
<evidence type="ECO:0000313" key="2">
    <source>
        <dbReference type="Proteomes" id="UP000675881"/>
    </source>
</evidence>
<evidence type="ECO:0000313" key="1">
    <source>
        <dbReference type="EMBL" id="CAF2827927.1"/>
    </source>
</evidence>
<accession>A0A7R8CN94</accession>
<name>A0A7R8CN94_LEPSM</name>
<dbReference type="AlphaFoldDB" id="A0A7R8CN94"/>
<proteinExistence type="predicted"/>
<sequence length="263" mass="30155">MPNNGANPVARRFVITEVSQPIVEFSDCRSFRFVTLTNHPNVSRALQEDMEIVEYLRNVYVLLKHMRITLKLWVETRWESRIKSIQELKYQAEQVSEAFLEVKKAAADPVVRVERHCVCYGVLCNIQYVSKLMQSLSMPVGVAVNLLKHFLTTYRKIGVAAAQIFAKQRHFVYEFSDEPMQEANHTFAVLHELTNLGREDLLEKCQTVSASLTHDSQLDIDGMALTKEIEYFPPLPSNNMTSMEILAFLHATSSHNFPKHVGR</sequence>
<protein>
    <submittedName>
        <fullName evidence="1">(salmon louse) hypothetical protein</fullName>
    </submittedName>
</protein>
<gene>
    <name evidence="1" type="ORF">LSAA_4359</name>
</gene>
<dbReference type="Proteomes" id="UP000675881">
    <property type="component" value="Chromosome 13"/>
</dbReference>
<organism evidence="1 2">
    <name type="scientific">Lepeophtheirus salmonis</name>
    <name type="common">Salmon louse</name>
    <name type="synonym">Caligus salmonis</name>
    <dbReference type="NCBI Taxonomy" id="72036"/>
    <lineage>
        <taxon>Eukaryota</taxon>
        <taxon>Metazoa</taxon>
        <taxon>Ecdysozoa</taxon>
        <taxon>Arthropoda</taxon>
        <taxon>Crustacea</taxon>
        <taxon>Multicrustacea</taxon>
        <taxon>Hexanauplia</taxon>
        <taxon>Copepoda</taxon>
        <taxon>Siphonostomatoida</taxon>
        <taxon>Caligidae</taxon>
        <taxon>Lepeophtheirus</taxon>
    </lineage>
</organism>